<evidence type="ECO:0000256" key="1">
    <source>
        <dbReference type="ARBA" id="ARBA00004651"/>
    </source>
</evidence>
<feature type="transmembrane region" description="Helical" evidence="7">
    <location>
        <begin position="316"/>
        <end position="335"/>
    </location>
</feature>
<dbReference type="InterPro" id="IPR020846">
    <property type="entry name" value="MFS_dom"/>
</dbReference>
<evidence type="ECO:0000256" key="5">
    <source>
        <dbReference type="ARBA" id="ARBA00022989"/>
    </source>
</evidence>
<dbReference type="AlphaFoldDB" id="A0A1H0GHC1"/>
<feature type="transmembrane region" description="Helical" evidence="7">
    <location>
        <begin position="356"/>
        <end position="374"/>
    </location>
</feature>
<keyword evidence="5 7" id="KW-1133">Transmembrane helix</keyword>
<feature type="transmembrane region" description="Helical" evidence="7">
    <location>
        <begin position="51"/>
        <end position="70"/>
    </location>
</feature>
<evidence type="ECO:0000256" key="2">
    <source>
        <dbReference type="ARBA" id="ARBA00022448"/>
    </source>
</evidence>
<keyword evidence="6 7" id="KW-0472">Membrane</keyword>
<dbReference type="CDD" id="cd17325">
    <property type="entry name" value="MFS_MdtG_SLC18_like"/>
    <property type="match status" value="1"/>
</dbReference>
<dbReference type="PANTHER" id="PTHR23517:SF3">
    <property type="entry name" value="INTEGRAL MEMBRANE TRANSPORT PROTEIN"/>
    <property type="match status" value="1"/>
</dbReference>
<protein>
    <submittedName>
        <fullName evidence="9">Sugar phosphate permease</fullName>
    </submittedName>
</protein>
<dbReference type="Gene3D" id="1.20.1250.20">
    <property type="entry name" value="MFS general substrate transporter like domains"/>
    <property type="match status" value="2"/>
</dbReference>
<dbReference type="InterPro" id="IPR036259">
    <property type="entry name" value="MFS_trans_sf"/>
</dbReference>
<dbReference type="InterPro" id="IPR005829">
    <property type="entry name" value="Sugar_transporter_CS"/>
</dbReference>
<proteinExistence type="predicted"/>
<feature type="transmembrane region" description="Helical" evidence="7">
    <location>
        <begin position="380"/>
        <end position="398"/>
    </location>
</feature>
<keyword evidence="2" id="KW-0813">Transport</keyword>
<keyword evidence="10" id="KW-1185">Reference proteome</keyword>
<dbReference type="STRING" id="240303.SAMN05421677_102324"/>
<feature type="transmembrane region" description="Helical" evidence="7">
    <location>
        <begin position="172"/>
        <end position="190"/>
    </location>
</feature>
<dbReference type="OrthoDB" id="9810492at2"/>
<dbReference type="InterPro" id="IPR050171">
    <property type="entry name" value="MFS_Transporters"/>
</dbReference>
<evidence type="ECO:0000256" key="4">
    <source>
        <dbReference type="ARBA" id="ARBA00022692"/>
    </source>
</evidence>
<dbReference type="SUPFAM" id="SSF103473">
    <property type="entry name" value="MFS general substrate transporter"/>
    <property type="match status" value="1"/>
</dbReference>
<sequence length="408" mass="44311">MRNVQVGVRENIVQFVLLVVINLFVGSMVGLERTILPIIGEERFGLASMSAALSFIVSFGFSKAIVNFFAGDLADRMGRKQVLLVGWGIGLIVPILVIFAHAWWVVIVANIFLGINQALTWSMTVNMKVDLAKSTQRGLAVGFNEFAGYIGVAIMAVVSGYVASTYSLSPEPFYIGIVLVIIGFILSLIVQNTDQHVKTQAKQHKVESDPVSTWEVFKRTSWKNPDLASNSLAGLTTNLKDGMAWGLFPIFLAAGGLNVGQIGTVVAVYPAAWGLFQLFTGVWSDKIGRKKLIVPGMFVQAFALWFILLVDSYSLWIIGAALLGIGTAMVYPTILASISDLAHPEWRATSMGVYRFWRDSGYAFGALIAGIIADMINVDWAIGLVAVLPLVAGIIAWTKMKETLQASV</sequence>
<organism evidence="9 10">
    <name type="scientific">Halobacillus aidingensis</name>
    <dbReference type="NCBI Taxonomy" id="240303"/>
    <lineage>
        <taxon>Bacteria</taxon>
        <taxon>Bacillati</taxon>
        <taxon>Bacillota</taxon>
        <taxon>Bacilli</taxon>
        <taxon>Bacillales</taxon>
        <taxon>Bacillaceae</taxon>
        <taxon>Halobacillus</taxon>
    </lineage>
</organism>
<evidence type="ECO:0000313" key="9">
    <source>
        <dbReference type="EMBL" id="SDO06248.1"/>
    </source>
</evidence>
<feature type="transmembrane region" description="Helical" evidence="7">
    <location>
        <begin position="12"/>
        <end position="31"/>
    </location>
</feature>
<dbReference type="EMBL" id="FNIZ01000002">
    <property type="protein sequence ID" value="SDO06248.1"/>
    <property type="molecule type" value="Genomic_DNA"/>
</dbReference>
<feature type="domain" description="Major facilitator superfamily (MFS) profile" evidence="8">
    <location>
        <begin position="14"/>
        <end position="404"/>
    </location>
</feature>
<evidence type="ECO:0000256" key="6">
    <source>
        <dbReference type="ARBA" id="ARBA00023136"/>
    </source>
</evidence>
<dbReference type="RefSeq" id="WP_089651084.1">
    <property type="nucleotide sequence ID" value="NZ_FNIZ01000002.1"/>
</dbReference>
<feature type="transmembrane region" description="Helical" evidence="7">
    <location>
        <begin position="82"/>
        <end position="100"/>
    </location>
</feature>
<dbReference type="GO" id="GO:0022857">
    <property type="term" value="F:transmembrane transporter activity"/>
    <property type="evidence" value="ECO:0007669"/>
    <property type="project" value="InterPro"/>
</dbReference>
<name>A0A1H0GHC1_HALAD</name>
<feature type="transmembrane region" description="Helical" evidence="7">
    <location>
        <begin position="292"/>
        <end position="310"/>
    </location>
</feature>
<gene>
    <name evidence="9" type="ORF">SAMN05421677_102324</name>
</gene>
<dbReference type="Proteomes" id="UP000198860">
    <property type="component" value="Unassembled WGS sequence"/>
</dbReference>
<keyword evidence="4 7" id="KW-0812">Transmembrane</keyword>
<dbReference type="PROSITE" id="PS00216">
    <property type="entry name" value="SUGAR_TRANSPORT_1"/>
    <property type="match status" value="2"/>
</dbReference>
<feature type="transmembrane region" description="Helical" evidence="7">
    <location>
        <begin position="106"/>
        <end position="125"/>
    </location>
</feature>
<evidence type="ECO:0000256" key="7">
    <source>
        <dbReference type="SAM" id="Phobius"/>
    </source>
</evidence>
<evidence type="ECO:0000259" key="8">
    <source>
        <dbReference type="PROSITE" id="PS50850"/>
    </source>
</evidence>
<feature type="transmembrane region" description="Helical" evidence="7">
    <location>
        <begin position="146"/>
        <end position="166"/>
    </location>
</feature>
<reference evidence="10" key="1">
    <citation type="submission" date="2016-10" db="EMBL/GenBank/DDBJ databases">
        <authorList>
            <person name="Varghese N."/>
            <person name="Submissions S."/>
        </authorList>
    </citation>
    <scope>NUCLEOTIDE SEQUENCE [LARGE SCALE GENOMIC DNA]</scope>
    <source>
        <strain evidence="10">CGMCC 1.3703</strain>
    </source>
</reference>
<dbReference type="PROSITE" id="PS50850">
    <property type="entry name" value="MFS"/>
    <property type="match status" value="1"/>
</dbReference>
<comment type="subcellular location">
    <subcellularLocation>
        <location evidence="1">Cell membrane</location>
        <topology evidence="1">Multi-pass membrane protein</topology>
    </subcellularLocation>
</comment>
<evidence type="ECO:0000313" key="10">
    <source>
        <dbReference type="Proteomes" id="UP000198860"/>
    </source>
</evidence>
<dbReference type="PANTHER" id="PTHR23517">
    <property type="entry name" value="RESISTANCE PROTEIN MDTM, PUTATIVE-RELATED-RELATED"/>
    <property type="match status" value="1"/>
</dbReference>
<dbReference type="Pfam" id="PF07690">
    <property type="entry name" value="MFS_1"/>
    <property type="match status" value="2"/>
</dbReference>
<accession>A0A1H0GHC1</accession>
<dbReference type="InterPro" id="IPR011701">
    <property type="entry name" value="MFS"/>
</dbReference>
<dbReference type="GO" id="GO:0005886">
    <property type="term" value="C:plasma membrane"/>
    <property type="evidence" value="ECO:0007669"/>
    <property type="project" value="UniProtKB-SubCell"/>
</dbReference>
<keyword evidence="3" id="KW-1003">Cell membrane</keyword>
<evidence type="ECO:0000256" key="3">
    <source>
        <dbReference type="ARBA" id="ARBA00022475"/>
    </source>
</evidence>